<reference evidence="1 2" key="2">
    <citation type="journal article" date="2022" name="Mol. Ecol. Resour.">
        <title>The genomes of chicory, endive, great burdock and yacon provide insights into Asteraceae paleo-polyploidization history and plant inulin production.</title>
        <authorList>
            <person name="Fan W."/>
            <person name="Wang S."/>
            <person name="Wang H."/>
            <person name="Wang A."/>
            <person name="Jiang F."/>
            <person name="Liu H."/>
            <person name="Zhao H."/>
            <person name="Xu D."/>
            <person name="Zhang Y."/>
        </authorList>
    </citation>
    <scope>NUCLEOTIDE SEQUENCE [LARGE SCALE GENOMIC DNA]</scope>
    <source>
        <strain evidence="2">cv. Punajuju</strain>
        <tissue evidence="1">Leaves</tissue>
    </source>
</reference>
<protein>
    <submittedName>
        <fullName evidence="1">Uncharacterized protein</fullName>
    </submittedName>
</protein>
<proteinExistence type="predicted"/>
<dbReference type="EMBL" id="CM042010">
    <property type="protein sequence ID" value="KAI3780634.1"/>
    <property type="molecule type" value="Genomic_DNA"/>
</dbReference>
<comment type="caution">
    <text evidence="1">The sequence shown here is derived from an EMBL/GenBank/DDBJ whole genome shotgun (WGS) entry which is preliminary data.</text>
</comment>
<name>A0ACB9GB27_CICIN</name>
<reference evidence="2" key="1">
    <citation type="journal article" date="2022" name="Mol. Ecol. Resour.">
        <title>The genomes of chicory, endive, great burdock and yacon provide insights into Asteraceae palaeo-polyploidization history and plant inulin production.</title>
        <authorList>
            <person name="Fan W."/>
            <person name="Wang S."/>
            <person name="Wang H."/>
            <person name="Wang A."/>
            <person name="Jiang F."/>
            <person name="Liu H."/>
            <person name="Zhao H."/>
            <person name="Xu D."/>
            <person name="Zhang Y."/>
        </authorList>
    </citation>
    <scope>NUCLEOTIDE SEQUENCE [LARGE SCALE GENOMIC DNA]</scope>
    <source>
        <strain evidence="2">cv. Punajuju</strain>
    </source>
</reference>
<evidence type="ECO:0000313" key="2">
    <source>
        <dbReference type="Proteomes" id="UP001055811"/>
    </source>
</evidence>
<gene>
    <name evidence="1" type="ORF">L2E82_10619</name>
</gene>
<evidence type="ECO:0000313" key="1">
    <source>
        <dbReference type="EMBL" id="KAI3780634.1"/>
    </source>
</evidence>
<sequence length="96" mass="11096">MCLRKCKPIHLSHKHPTKAFEICIYDWGLLNHLPPQTAVFKPSRSSRCRNGSYRSSFLSPHFSNNSTVNESERYFFSFPKQPTSTLYIFPAPSSRS</sequence>
<accession>A0ACB9GB27</accession>
<organism evidence="1 2">
    <name type="scientific">Cichorium intybus</name>
    <name type="common">Chicory</name>
    <dbReference type="NCBI Taxonomy" id="13427"/>
    <lineage>
        <taxon>Eukaryota</taxon>
        <taxon>Viridiplantae</taxon>
        <taxon>Streptophyta</taxon>
        <taxon>Embryophyta</taxon>
        <taxon>Tracheophyta</taxon>
        <taxon>Spermatophyta</taxon>
        <taxon>Magnoliopsida</taxon>
        <taxon>eudicotyledons</taxon>
        <taxon>Gunneridae</taxon>
        <taxon>Pentapetalae</taxon>
        <taxon>asterids</taxon>
        <taxon>campanulids</taxon>
        <taxon>Asterales</taxon>
        <taxon>Asteraceae</taxon>
        <taxon>Cichorioideae</taxon>
        <taxon>Cichorieae</taxon>
        <taxon>Cichoriinae</taxon>
        <taxon>Cichorium</taxon>
    </lineage>
</organism>
<dbReference type="Proteomes" id="UP001055811">
    <property type="component" value="Linkage Group LG02"/>
</dbReference>
<keyword evidence="2" id="KW-1185">Reference proteome</keyword>